<feature type="signal peptide" evidence="3">
    <location>
        <begin position="1"/>
        <end position="20"/>
    </location>
</feature>
<sequence length="193" mass="20345">MMNSCMYVSLLLGCICFVNGDSSTSMQTTPIYTNNGTNATSVSMSTSTTNNYTSTDPYNSTVNNSTNTTAVSESSSSISVPTDTATSSGIPSVAPSTEIDGHKEGLSEEGQLSIIVVCVIVGTSVIIFGVAYLSCYFNKQKTLTYEQRNTVSHMNGTVVKRSSIENGGIEMNNLQGGDALLESNHNPSPHPSV</sequence>
<dbReference type="EMBL" id="JAZGQO010000011">
    <property type="protein sequence ID" value="KAK6173552.1"/>
    <property type="molecule type" value="Genomic_DNA"/>
</dbReference>
<feature type="compositionally biased region" description="Low complexity" evidence="1">
    <location>
        <begin position="66"/>
        <end position="80"/>
    </location>
</feature>
<feature type="transmembrane region" description="Helical" evidence="2">
    <location>
        <begin position="112"/>
        <end position="133"/>
    </location>
</feature>
<keyword evidence="5" id="KW-1185">Reference proteome</keyword>
<keyword evidence="3" id="KW-0732">Signal</keyword>
<dbReference type="Proteomes" id="UP001347796">
    <property type="component" value="Unassembled WGS sequence"/>
</dbReference>
<evidence type="ECO:0000256" key="1">
    <source>
        <dbReference type="SAM" id="MobiDB-lite"/>
    </source>
</evidence>
<feature type="chain" id="PRO_5042878072" evidence="3">
    <location>
        <begin position="21"/>
        <end position="193"/>
    </location>
</feature>
<reference evidence="4 5" key="1">
    <citation type="submission" date="2024-01" db="EMBL/GenBank/DDBJ databases">
        <title>The genome of the rayed Mediterranean limpet Patella caerulea (Linnaeus, 1758).</title>
        <authorList>
            <person name="Anh-Thu Weber A."/>
            <person name="Halstead-Nussloch G."/>
        </authorList>
    </citation>
    <scope>NUCLEOTIDE SEQUENCE [LARGE SCALE GENOMIC DNA]</scope>
    <source>
        <strain evidence="4">AATW-2023a</strain>
        <tissue evidence="4">Whole specimen</tissue>
    </source>
</reference>
<protein>
    <submittedName>
        <fullName evidence="4">Uncharacterized protein</fullName>
    </submittedName>
</protein>
<evidence type="ECO:0000313" key="5">
    <source>
        <dbReference type="Proteomes" id="UP001347796"/>
    </source>
</evidence>
<accession>A0AAN8J9K0</accession>
<keyword evidence="2" id="KW-0812">Transmembrane</keyword>
<name>A0AAN8J9K0_PATCE</name>
<dbReference type="AlphaFoldDB" id="A0AAN8J9K0"/>
<proteinExistence type="predicted"/>
<evidence type="ECO:0000256" key="2">
    <source>
        <dbReference type="SAM" id="Phobius"/>
    </source>
</evidence>
<feature type="region of interest" description="Disordered" evidence="1">
    <location>
        <begin position="66"/>
        <end position="95"/>
    </location>
</feature>
<evidence type="ECO:0000313" key="4">
    <source>
        <dbReference type="EMBL" id="KAK6173552.1"/>
    </source>
</evidence>
<keyword evidence="2" id="KW-1133">Transmembrane helix</keyword>
<feature type="compositionally biased region" description="Polar residues" evidence="1">
    <location>
        <begin position="81"/>
        <end position="90"/>
    </location>
</feature>
<organism evidence="4 5">
    <name type="scientific">Patella caerulea</name>
    <name type="common">Rayed Mediterranean limpet</name>
    <dbReference type="NCBI Taxonomy" id="87958"/>
    <lineage>
        <taxon>Eukaryota</taxon>
        <taxon>Metazoa</taxon>
        <taxon>Spiralia</taxon>
        <taxon>Lophotrochozoa</taxon>
        <taxon>Mollusca</taxon>
        <taxon>Gastropoda</taxon>
        <taxon>Patellogastropoda</taxon>
        <taxon>Patelloidea</taxon>
        <taxon>Patellidae</taxon>
        <taxon>Patella</taxon>
    </lineage>
</organism>
<gene>
    <name evidence="4" type="ORF">SNE40_016980</name>
</gene>
<evidence type="ECO:0000256" key="3">
    <source>
        <dbReference type="SAM" id="SignalP"/>
    </source>
</evidence>
<keyword evidence="2" id="KW-0472">Membrane</keyword>
<comment type="caution">
    <text evidence="4">The sequence shown here is derived from an EMBL/GenBank/DDBJ whole genome shotgun (WGS) entry which is preliminary data.</text>
</comment>